<gene>
    <name evidence="4" type="ORF">FHR96_000912</name>
</gene>
<feature type="domain" description="NodB homology" evidence="3">
    <location>
        <begin position="64"/>
        <end position="325"/>
    </location>
</feature>
<keyword evidence="5" id="KW-1185">Reference proteome</keyword>
<reference evidence="4 5" key="1">
    <citation type="submission" date="2020-08" db="EMBL/GenBank/DDBJ databases">
        <title>Genomic Encyclopedia of Type Strains, Phase III (KMG-III): the genomes of soil and plant-associated and newly described type strains.</title>
        <authorList>
            <person name="Whitman W."/>
        </authorList>
    </citation>
    <scope>NUCLEOTIDE SEQUENCE [LARGE SCALE GENOMIC DNA]</scope>
    <source>
        <strain evidence="4 5">CECT 5995</strain>
    </source>
</reference>
<dbReference type="RefSeq" id="WP_183386485.1">
    <property type="nucleotide sequence ID" value="NZ_JACHXM010000003.1"/>
</dbReference>
<dbReference type="CDD" id="cd10971">
    <property type="entry name" value="CE4_DAC_u2_5s"/>
    <property type="match status" value="1"/>
</dbReference>
<protein>
    <submittedName>
        <fullName evidence="4">Peptidoglycan/xylan/chitin deacetylase (PgdA/CDA1 family)</fullName>
    </submittedName>
</protein>
<dbReference type="Pfam" id="PF01522">
    <property type="entry name" value="Polysacc_deac_1"/>
    <property type="match status" value="1"/>
</dbReference>
<dbReference type="PROSITE" id="PS51677">
    <property type="entry name" value="NODB"/>
    <property type="match status" value="1"/>
</dbReference>
<dbReference type="SUPFAM" id="SSF88713">
    <property type="entry name" value="Glycoside hydrolase/deacetylase"/>
    <property type="match status" value="1"/>
</dbReference>
<evidence type="ECO:0000259" key="3">
    <source>
        <dbReference type="PROSITE" id="PS51677"/>
    </source>
</evidence>
<comment type="caution">
    <text evidence="4">The sequence shown here is derived from an EMBL/GenBank/DDBJ whole genome shotgun (WGS) entry which is preliminary data.</text>
</comment>
<dbReference type="InterPro" id="IPR051398">
    <property type="entry name" value="Polysacch_Deacetylase"/>
</dbReference>
<comment type="subcellular location">
    <subcellularLocation>
        <location evidence="1">Secreted</location>
    </subcellularLocation>
</comment>
<dbReference type="InterPro" id="IPR002509">
    <property type="entry name" value="NODB_dom"/>
</dbReference>
<accession>A0A7W5G4K0</accession>
<dbReference type="PANTHER" id="PTHR34216">
    <property type="match status" value="1"/>
</dbReference>
<keyword evidence="2" id="KW-0732">Signal</keyword>
<dbReference type="Gene3D" id="3.20.20.370">
    <property type="entry name" value="Glycoside hydrolase/deacetylase"/>
    <property type="match status" value="1"/>
</dbReference>
<dbReference type="GO" id="GO:0005975">
    <property type="term" value="P:carbohydrate metabolic process"/>
    <property type="evidence" value="ECO:0007669"/>
    <property type="project" value="InterPro"/>
</dbReference>
<evidence type="ECO:0000256" key="2">
    <source>
        <dbReference type="ARBA" id="ARBA00022729"/>
    </source>
</evidence>
<dbReference type="PANTHER" id="PTHR34216:SF3">
    <property type="entry name" value="POLY-BETA-1,6-N-ACETYL-D-GLUCOSAMINE N-DEACETYLASE"/>
    <property type="match status" value="1"/>
</dbReference>
<name>A0A7W5G4K0_9GAMM</name>
<sequence length="325" mass="37105">MANHLTIVMYHYVRPLRGSRYPDLKALDLDHFRGQLDFIQRHYQVVSMQEVIAATRGDVVLPDNSLLLTFDDGYLDHYAYVLPQLASRGWQGSFFPPVRAVREGRVLDVNKIHFTLASGAHPERLIEKIYAELDAHRADHDLPSNEEYFEAYSREGRYDDPRVTFIKRLLQKGLPKTLREPIIDKLFREFVTGDERDFAAELYLNEEQLREMYAAGMCIGSHGDEHLWLNTLPDGEQHDEINASLAFLAGLGVSTRDWVMCYPFGGYDERLLDLLREKGCSLGLTVDVGIADLTQHEPLTLPRLDTNDLPTDGNAPCKNWKASTI</sequence>
<evidence type="ECO:0000313" key="5">
    <source>
        <dbReference type="Proteomes" id="UP000525987"/>
    </source>
</evidence>
<evidence type="ECO:0000256" key="1">
    <source>
        <dbReference type="ARBA" id="ARBA00004613"/>
    </source>
</evidence>
<dbReference type="EMBL" id="JACHXM010000003">
    <property type="protein sequence ID" value="MBB3140060.1"/>
    <property type="molecule type" value="Genomic_DNA"/>
</dbReference>
<proteinExistence type="predicted"/>
<evidence type="ECO:0000313" key="4">
    <source>
        <dbReference type="EMBL" id="MBB3140060.1"/>
    </source>
</evidence>
<dbReference type="GO" id="GO:0016810">
    <property type="term" value="F:hydrolase activity, acting on carbon-nitrogen (but not peptide) bonds"/>
    <property type="evidence" value="ECO:0007669"/>
    <property type="project" value="InterPro"/>
</dbReference>
<dbReference type="GO" id="GO:0005576">
    <property type="term" value="C:extracellular region"/>
    <property type="evidence" value="ECO:0007669"/>
    <property type="project" value="UniProtKB-SubCell"/>
</dbReference>
<dbReference type="InterPro" id="IPR011330">
    <property type="entry name" value="Glyco_hydro/deAcase_b/a-brl"/>
</dbReference>
<organism evidence="4 5">
    <name type="scientific">Halomonas organivorans</name>
    <dbReference type="NCBI Taxonomy" id="257772"/>
    <lineage>
        <taxon>Bacteria</taxon>
        <taxon>Pseudomonadati</taxon>
        <taxon>Pseudomonadota</taxon>
        <taxon>Gammaproteobacteria</taxon>
        <taxon>Oceanospirillales</taxon>
        <taxon>Halomonadaceae</taxon>
        <taxon>Halomonas</taxon>
    </lineage>
</organism>
<dbReference type="AlphaFoldDB" id="A0A7W5G4K0"/>
<dbReference type="Proteomes" id="UP000525987">
    <property type="component" value="Unassembled WGS sequence"/>
</dbReference>